<dbReference type="InterPro" id="IPR000182">
    <property type="entry name" value="GNAT_dom"/>
</dbReference>
<organism evidence="2 3">
    <name type="scientific">Micrococcoides hystricis</name>
    <dbReference type="NCBI Taxonomy" id="1572761"/>
    <lineage>
        <taxon>Bacteria</taxon>
        <taxon>Bacillati</taxon>
        <taxon>Actinomycetota</taxon>
        <taxon>Actinomycetes</taxon>
        <taxon>Micrococcales</taxon>
        <taxon>Micrococcaceae</taxon>
        <taxon>Micrococcoides</taxon>
    </lineage>
</organism>
<dbReference type="InterPro" id="IPR025289">
    <property type="entry name" value="DUF4081"/>
</dbReference>
<dbReference type="EC" id="2.3.1.-" evidence="2"/>
<proteinExistence type="predicted"/>
<dbReference type="GO" id="GO:0016746">
    <property type="term" value="F:acyltransferase activity"/>
    <property type="evidence" value="ECO:0007669"/>
    <property type="project" value="UniProtKB-KW"/>
</dbReference>
<feature type="domain" description="N-acetyltransferase" evidence="1">
    <location>
        <begin position="158"/>
        <end position="298"/>
    </location>
</feature>
<protein>
    <submittedName>
        <fullName evidence="2">GNAT family N-acetyltransferase</fullName>
        <ecNumber evidence="2">2.3.1.-</ecNumber>
    </submittedName>
</protein>
<evidence type="ECO:0000259" key="1">
    <source>
        <dbReference type="PROSITE" id="PS51186"/>
    </source>
</evidence>
<comment type="caution">
    <text evidence="2">The sequence shown here is derived from an EMBL/GenBank/DDBJ whole genome shotgun (WGS) entry which is preliminary data.</text>
</comment>
<keyword evidence="2" id="KW-0808">Transferase</keyword>
<dbReference type="SUPFAM" id="SSF55729">
    <property type="entry name" value="Acyl-CoA N-acyltransferases (Nat)"/>
    <property type="match status" value="1"/>
</dbReference>
<dbReference type="InterPro" id="IPR016181">
    <property type="entry name" value="Acyl_CoA_acyltransferase"/>
</dbReference>
<dbReference type="Gene3D" id="3.40.630.30">
    <property type="match status" value="1"/>
</dbReference>
<evidence type="ECO:0000313" key="3">
    <source>
        <dbReference type="Proteomes" id="UP001589862"/>
    </source>
</evidence>
<gene>
    <name evidence="2" type="ORF">ACFFFR_03720</name>
</gene>
<keyword evidence="2" id="KW-0012">Acyltransferase</keyword>
<dbReference type="RefSeq" id="WP_377458188.1">
    <property type="nucleotide sequence ID" value="NZ_JBHLUB010000004.1"/>
</dbReference>
<dbReference type="EMBL" id="JBHLUB010000004">
    <property type="protein sequence ID" value="MFC0581501.1"/>
    <property type="molecule type" value="Genomic_DNA"/>
</dbReference>
<keyword evidence="3" id="KW-1185">Reference proteome</keyword>
<dbReference type="Pfam" id="PF13312">
    <property type="entry name" value="DUF4081"/>
    <property type="match status" value="1"/>
</dbReference>
<dbReference type="PROSITE" id="PS51186">
    <property type="entry name" value="GNAT"/>
    <property type="match status" value="1"/>
</dbReference>
<evidence type="ECO:0000313" key="2">
    <source>
        <dbReference type="EMBL" id="MFC0581501.1"/>
    </source>
</evidence>
<reference evidence="2 3" key="1">
    <citation type="submission" date="2024-09" db="EMBL/GenBank/DDBJ databases">
        <authorList>
            <person name="Sun Q."/>
            <person name="Mori K."/>
        </authorList>
    </citation>
    <scope>NUCLEOTIDE SEQUENCE [LARGE SCALE GENOMIC DNA]</scope>
    <source>
        <strain evidence="2 3">NCAIM B.02604</strain>
    </source>
</reference>
<sequence length="298" mass="32307">MRILPQHLPWLPSAKRALAAVNEPGLRILGAADEAELLALVNTEPIHHVFLRDQLNDGIGPHKAGGFFLGYFQNDQLSAACWLGANVVPTNTTMEIGALFGAVARNLGRLFASVFGPAKAVHGIWSQLHSGRQNAFGVRHNQPLMAISAPATTVPPSPQVRTARTDEFGLVLPASAAMFREELGFSPFINGDNSYQERVKQLIRHGHTLIGFDDQDRLNFKADLGTVTAECAQVQGVWVPPHLRGKGVARGGMAAVVEYGLGLSTHVSLYVNDYNTPARRVYEHVGFEQIGAFATVLF</sequence>
<dbReference type="Pfam" id="PF00583">
    <property type="entry name" value="Acetyltransf_1"/>
    <property type="match status" value="1"/>
</dbReference>
<name>A0ABV6P8P4_9MICC</name>
<dbReference type="Proteomes" id="UP001589862">
    <property type="component" value="Unassembled WGS sequence"/>
</dbReference>
<accession>A0ABV6P8P4</accession>